<comment type="similarity">
    <text evidence="1">Belongs to the universal stress protein A family.</text>
</comment>
<dbReference type="InterPro" id="IPR006016">
    <property type="entry name" value="UspA"/>
</dbReference>
<evidence type="ECO:0000313" key="4">
    <source>
        <dbReference type="Proteomes" id="UP000282574"/>
    </source>
</evidence>
<sequence length="183" mass="20380">MFQKILVALDTSSLNRSVFEEALGLAKALNASVMLLHVLSAEEEGSPDIYMMSHADYYQGYGMSSEIIQMQRQRWDEFANKGLEMLQSFTDEATAAGVKTEFSQIAGSPSRTVCEFARNWQADLIIMGRRGHSGLSELFMGSVSNYVLHHAPCSVLTVQHSAVNRDTEAEHVTPAMRHYRSSN</sequence>
<evidence type="ECO:0000256" key="1">
    <source>
        <dbReference type="ARBA" id="ARBA00008791"/>
    </source>
</evidence>
<reference evidence="3 4" key="1">
    <citation type="journal article" date="2019" name="Genome Biol. Evol.">
        <title>Day and night: Metabolic profiles and evolutionary relationships of six axenic non-marine cyanobacteria.</title>
        <authorList>
            <person name="Will S.E."/>
            <person name="Henke P."/>
            <person name="Boedeker C."/>
            <person name="Huang S."/>
            <person name="Brinkmann H."/>
            <person name="Rohde M."/>
            <person name="Jarek M."/>
            <person name="Friedl T."/>
            <person name="Seufert S."/>
            <person name="Schumacher M."/>
            <person name="Overmann J."/>
            <person name="Neumann-Schaal M."/>
            <person name="Petersen J."/>
        </authorList>
    </citation>
    <scope>NUCLEOTIDE SEQUENCE [LARGE SCALE GENOMIC DNA]</scope>
    <source>
        <strain evidence="3 4">SAG 39.79</strain>
    </source>
</reference>
<gene>
    <name evidence="3" type="ORF">DSM107010_67470</name>
</gene>
<dbReference type="InterPro" id="IPR006015">
    <property type="entry name" value="Universal_stress_UspA"/>
</dbReference>
<dbReference type="Gene3D" id="3.40.50.620">
    <property type="entry name" value="HUPs"/>
    <property type="match status" value="1"/>
</dbReference>
<keyword evidence="4" id="KW-1185">Reference proteome</keyword>
<protein>
    <recommendedName>
        <fullName evidence="2">UspA domain-containing protein</fullName>
    </recommendedName>
</protein>
<dbReference type="Pfam" id="PF00582">
    <property type="entry name" value="Usp"/>
    <property type="match status" value="1"/>
</dbReference>
<accession>A0AB37UAD4</accession>
<feature type="domain" description="UspA" evidence="2">
    <location>
        <begin position="1"/>
        <end position="158"/>
    </location>
</feature>
<comment type="caution">
    <text evidence="3">The sequence shown here is derived from an EMBL/GenBank/DDBJ whole genome shotgun (WGS) entry which is preliminary data.</text>
</comment>
<dbReference type="InterPro" id="IPR014729">
    <property type="entry name" value="Rossmann-like_a/b/a_fold"/>
</dbReference>
<proteinExistence type="inferred from homology"/>
<dbReference type="Proteomes" id="UP000282574">
    <property type="component" value="Unassembled WGS sequence"/>
</dbReference>
<dbReference type="PANTHER" id="PTHR46268">
    <property type="entry name" value="STRESS RESPONSE PROTEIN NHAX"/>
    <property type="match status" value="1"/>
</dbReference>
<dbReference type="AlphaFoldDB" id="A0AB37UAD4"/>
<dbReference type="PIRSF" id="PIRSF006276">
    <property type="entry name" value="UspA"/>
    <property type="match status" value="1"/>
</dbReference>
<dbReference type="SUPFAM" id="SSF52402">
    <property type="entry name" value="Adenine nucleotide alpha hydrolases-like"/>
    <property type="match status" value="1"/>
</dbReference>
<evidence type="ECO:0000259" key="2">
    <source>
        <dbReference type="Pfam" id="PF00582"/>
    </source>
</evidence>
<dbReference type="PANTHER" id="PTHR46268:SF8">
    <property type="entry name" value="UNIVERSAL STRESS PROTEIN SLL1388"/>
    <property type="match status" value="1"/>
</dbReference>
<evidence type="ECO:0000313" key="3">
    <source>
        <dbReference type="EMBL" id="RUT00673.1"/>
    </source>
</evidence>
<name>A0AB37UAD4_9CYAN</name>
<dbReference type="CDD" id="cd00293">
    <property type="entry name" value="USP-like"/>
    <property type="match status" value="1"/>
</dbReference>
<dbReference type="RefSeq" id="WP_015156181.1">
    <property type="nucleotide sequence ID" value="NZ_JAVKZF010000003.1"/>
</dbReference>
<organism evidence="3 4">
    <name type="scientific">Chroococcidiopsis cubana SAG 39.79</name>
    <dbReference type="NCBI Taxonomy" id="388085"/>
    <lineage>
        <taxon>Bacteria</taxon>
        <taxon>Bacillati</taxon>
        <taxon>Cyanobacteriota</taxon>
        <taxon>Cyanophyceae</taxon>
        <taxon>Chroococcidiopsidales</taxon>
        <taxon>Chroococcidiopsidaceae</taxon>
        <taxon>Chroococcidiopsis</taxon>
    </lineage>
</organism>
<dbReference type="PRINTS" id="PR01438">
    <property type="entry name" value="UNVRSLSTRESS"/>
</dbReference>
<dbReference type="EMBL" id="RSCK01000142">
    <property type="protein sequence ID" value="RUT00673.1"/>
    <property type="molecule type" value="Genomic_DNA"/>
</dbReference>